<dbReference type="Proteomes" id="UP000191518">
    <property type="component" value="Unassembled WGS sequence"/>
</dbReference>
<comment type="cofactor">
    <cofactor evidence="1 8">
        <name>heme</name>
        <dbReference type="ChEBI" id="CHEBI:30413"/>
    </cofactor>
</comment>
<dbReference type="GO" id="GO:0005506">
    <property type="term" value="F:iron ion binding"/>
    <property type="evidence" value="ECO:0007669"/>
    <property type="project" value="InterPro"/>
</dbReference>
<evidence type="ECO:0008006" key="12">
    <source>
        <dbReference type="Google" id="ProtNLM"/>
    </source>
</evidence>
<protein>
    <recommendedName>
        <fullName evidence="12">Cytochrome P450</fullName>
    </recommendedName>
</protein>
<dbReference type="InterPro" id="IPR050121">
    <property type="entry name" value="Cytochrome_P450_monoxygenase"/>
</dbReference>
<dbReference type="Gene3D" id="1.10.630.10">
    <property type="entry name" value="Cytochrome P450"/>
    <property type="match status" value="1"/>
</dbReference>
<evidence type="ECO:0000256" key="3">
    <source>
        <dbReference type="ARBA" id="ARBA00022617"/>
    </source>
</evidence>
<gene>
    <name evidence="10" type="ORF">PENVUL_c001G07724</name>
</gene>
<name>A0A1V6SFD5_9EURO</name>
<feature type="binding site" description="axial binding residue" evidence="8">
    <location>
        <position position="559"/>
    </location>
    <ligand>
        <name>heme</name>
        <dbReference type="ChEBI" id="CHEBI:30413"/>
    </ligand>
    <ligandPart>
        <name>Fe</name>
        <dbReference type="ChEBI" id="CHEBI:18248"/>
    </ligandPart>
</feature>
<evidence type="ECO:0000256" key="6">
    <source>
        <dbReference type="ARBA" id="ARBA00023004"/>
    </source>
</evidence>
<dbReference type="PROSITE" id="PS00086">
    <property type="entry name" value="CYTOCHROME_P450"/>
    <property type="match status" value="1"/>
</dbReference>
<dbReference type="InterPro" id="IPR036396">
    <property type="entry name" value="Cyt_P450_sf"/>
</dbReference>
<keyword evidence="4 8" id="KW-0479">Metal-binding</keyword>
<keyword evidence="7 9" id="KW-0503">Monooxygenase</keyword>
<evidence type="ECO:0000313" key="10">
    <source>
        <dbReference type="EMBL" id="OQE12480.1"/>
    </source>
</evidence>
<dbReference type="STRING" id="29845.A0A1V6SFD5"/>
<comment type="caution">
    <text evidence="10">The sequence shown here is derived from an EMBL/GenBank/DDBJ whole genome shotgun (WGS) entry which is preliminary data.</text>
</comment>
<evidence type="ECO:0000256" key="5">
    <source>
        <dbReference type="ARBA" id="ARBA00023002"/>
    </source>
</evidence>
<keyword evidence="3 8" id="KW-0349">Heme</keyword>
<evidence type="ECO:0000313" key="11">
    <source>
        <dbReference type="Proteomes" id="UP000191518"/>
    </source>
</evidence>
<dbReference type="PRINTS" id="PR00463">
    <property type="entry name" value="EP450I"/>
</dbReference>
<dbReference type="CDD" id="cd11062">
    <property type="entry name" value="CYP58-like"/>
    <property type="match status" value="1"/>
</dbReference>
<dbReference type="InterPro" id="IPR002401">
    <property type="entry name" value="Cyt_P450_E_grp-I"/>
</dbReference>
<evidence type="ECO:0000256" key="4">
    <source>
        <dbReference type="ARBA" id="ARBA00022723"/>
    </source>
</evidence>
<keyword evidence="5 9" id="KW-0560">Oxidoreductase</keyword>
<dbReference type="GO" id="GO:0016705">
    <property type="term" value="F:oxidoreductase activity, acting on paired donors, with incorporation or reduction of molecular oxygen"/>
    <property type="evidence" value="ECO:0007669"/>
    <property type="project" value="InterPro"/>
</dbReference>
<evidence type="ECO:0000256" key="8">
    <source>
        <dbReference type="PIRSR" id="PIRSR602401-1"/>
    </source>
</evidence>
<organism evidence="10 11">
    <name type="scientific">Penicillium vulpinum</name>
    <dbReference type="NCBI Taxonomy" id="29845"/>
    <lineage>
        <taxon>Eukaryota</taxon>
        <taxon>Fungi</taxon>
        <taxon>Dikarya</taxon>
        <taxon>Ascomycota</taxon>
        <taxon>Pezizomycotina</taxon>
        <taxon>Eurotiomycetes</taxon>
        <taxon>Eurotiomycetidae</taxon>
        <taxon>Eurotiales</taxon>
        <taxon>Aspergillaceae</taxon>
        <taxon>Penicillium</taxon>
    </lineage>
</organism>
<dbReference type="PRINTS" id="PR00385">
    <property type="entry name" value="P450"/>
</dbReference>
<dbReference type="PANTHER" id="PTHR24305:SF157">
    <property type="entry name" value="N-ACETYLTRYPTOPHAN 6-HYDROXYLASE IVOC-RELATED"/>
    <property type="match status" value="1"/>
</dbReference>
<keyword evidence="11" id="KW-1185">Reference proteome</keyword>
<dbReference type="AlphaFoldDB" id="A0A1V6SFD5"/>
<dbReference type="InterPro" id="IPR017972">
    <property type="entry name" value="Cyt_P450_CS"/>
</dbReference>
<keyword evidence="6 8" id="KW-0408">Iron</keyword>
<dbReference type="GO" id="GO:0004497">
    <property type="term" value="F:monooxygenase activity"/>
    <property type="evidence" value="ECO:0007669"/>
    <property type="project" value="UniProtKB-KW"/>
</dbReference>
<dbReference type="GO" id="GO:0043386">
    <property type="term" value="P:mycotoxin biosynthetic process"/>
    <property type="evidence" value="ECO:0007669"/>
    <property type="project" value="UniProtKB-ARBA"/>
</dbReference>
<reference evidence="11" key="1">
    <citation type="journal article" date="2017" name="Nat. Microbiol.">
        <title>Global analysis of biosynthetic gene clusters reveals vast potential of secondary metabolite production in Penicillium species.</title>
        <authorList>
            <person name="Nielsen J.C."/>
            <person name="Grijseels S."/>
            <person name="Prigent S."/>
            <person name="Ji B."/>
            <person name="Dainat J."/>
            <person name="Nielsen K.F."/>
            <person name="Frisvad J.C."/>
            <person name="Workman M."/>
            <person name="Nielsen J."/>
        </authorList>
    </citation>
    <scope>NUCLEOTIDE SEQUENCE [LARGE SCALE GENOMIC DNA]</scope>
    <source>
        <strain evidence="11">IBT 29486</strain>
    </source>
</reference>
<evidence type="ECO:0000256" key="9">
    <source>
        <dbReference type="RuleBase" id="RU000461"/>
    </source>
</evidence>
<dbReference type="EMBL" id="MDYP01000001">
    <property type="protein sequence ID" value="OQE12480.1"/>
    <property type="molecule type" value="Genomic_DNA"/>
</dbReference>
<sequence>MSFRPLAGIHLRTKAYVLGDKLLDTKFQNSVIGAIIEKRSTPDTRTGKRYLPHQNTVNFAFYNTTNSAEICSLFVDMYVYSAEAGSLSTEFSKEFLFSVAEAFIKKRSPLSKRFKVCDYYVRPAREGQSGLVIYIAVKSIYRLYFHPLSKIPGPKLAAITSGYEFYFNVIKGGMFIWEMERLHEIYGPIIRITPLEVHIKDSSYYEEIYAPSKRRREKSAELVARFDLKDSGFSSISPEDHRKRRSHVEKHFSRQAVSNIEYLIYENIEKLDNHFKRALEFHKVISLDAGFAGLASDVIHKYVYGFNSGNLDHDDFNKSVRDGINGLFKSTHVLFFFPVLQTIMNSLPLWLLKKLDPFVYALVSQKLDLLRRTEEFLQNKSPKSETRSVMEVMCGPSMPEDMRGAVRLHNEGFAMIIGGTETTARSLVIAAFYLLKNESIKTKLREELRTVMPTTESQPTWRQLEQLPYLSAIVWEALRLSTGIANRSARVAPNEALVYKNHTIPAGTPVSESNYFVLTDPEVFPDPHTFDPDRWLRAAAKGEHLDRYLVNFSKGSRICVGMNLAYAELFLVLASFIRRFDMGLFETSEKDIAFARDFGTPYPDEGNGRVRVIVTKVIED</sequence>
<evidence type="ECO:0000256" key="2">
    <source>
        <dbReference type="ARBA" id="ARBA00010617"/>
    </source>
</evidence>
<dbReference type="InterPro" id="IPR001128">
    <property type="entry name" value="Cyt_P450"/>
</dbReference>
<proteinExistence type="inferred from homology"/>
<dbReference type="SUPFAM" id="SSF48264">
    <property type="entry name" value="Cytochrome P450"/>
    <property type="match status" value="1"/>
</dbReference>
<evidence type="ECO:0000256" key="7">
    <source>
        <dbReference type="ARBA" id="ARBA00023033"/>
    </source>
</evidence>
<dbReference type="PANTHER" id="PTHR24305">
    <property type="entry name" value="CYTOCHROME P450"/>
    <property type="match status" value="1"/>
</dbReference>
<dbReference type="GO" id="GO:0020037">
    <property type="term" value="F:heme binding"/>
    <property type="evidence" value="ECO:0007669"/>
    <property type="project" value="InterPro"/>
</dbReference>
<dbReference type="Pfam" id="PF00067">
    <property type="entry name" value="p450"/>
    <property type="match status" value="1"/>
</dbReference>
<accession>A0A1V6SFD5</accession>
<comment type="similarity">
    <text evidence="2 9">Belongs to the cytochrome P450 family.</text>
</comment>
<evidence type="ECO:0000256" key="1">
    <source>
        <dbReference type="ARBA" id="ARBA00001971"/>
    </source>
</evidence>